<dbReference type="GO" id="GO:0035098">
    <property type="term" value="C:ESC/E(Z) complex"/>
    <property type="evidence" value="ECO:0007669"/>
    <property type="project" value="TreeGrafter"/>
</dbReference>
<feature type="compositionally biased region" description="Basic and acidic residues" evidence="11">
    <location>
        <begin position="372"/>
        <end position="386"/>
    </location>
</feature>
<keyword evidence="3" id="KW-0489">Methyltransferase</keyword>
<feature type="region of interest" description="Disordered" evidence="11">
    <location>
        <begin position="369"/>
        <end position="413"/>
    </location>
</feature>
<dbReference type="Pfam" id="PF21358">
    <property type="entry name" value="Ezh2_MCSS"/>
    <property type="match status" value="1"/>
</dbReference>
<evidence type="ECO:0000256" key="2">
    <source>
        <dbReference type="ARBA" id="ARBA00012186"/>
    </source>
</evidence>
<dbReference type="Gene3D" id="2.170.270.10">
    <property type="entry name" value="SET domain"/>
    <property type="match status" value="1"/>
</dbReference>
<dbReference type="InterPro" id="IPR033467">
    <property type="entry name" value="Tesmin/TSO1-like_CXC"/>
</dbReference>
<evidence type="ECO:0000256" key="11">
    <source>
        <dbReference type="SAM" id="MobiDB-lite"/>
    </source>
</evidence>
<comment type="catalytic activity">
    <reaction evidence="10">
        <text>L-lysyl(27)-[histone H3] + 3 S-adenosyl-L-methionine = N(6),N(6),N(6)-trimethyl-L-lysyl(27)-[histone H3] + 3 S-adenosyl-L-homocysteine + 3 H(+)</text>
        <dbReference type="Rhea" id="RHEA:60292"/>
        <dbReference type="Rhea" id="RHEA-COMP:15535"/>
        <dbReference type="Rhea" id="RHEA-COMP:15548"/>
        <dbReference type="ChEBI" id="CHEBI:15378"/>
        <dbReference type="ChEBI" id="CHEBI:29969"/>
        <dbReference type="ChEBI" id="CHEBI:57856"/>
        <dbReference type="ChEBI" id="CHEBI:59789"/>
        <dbReference type="ChEBI" id="CHEBI:61961"/>
        <dbReference type="EC" id="2.1.1.356"/>
    </reaction>
</comment>
<comment type="subcellular location">
    <subcellularLocation>
        <location evidence="1">Nucleus</location>
    </subcellularLocation>
</comment>
<dbReference type="InterPro" id="IPR001214">
    <property type="entry name" value="SET_dom"/>
</dbReference>
<dbReference type="FunFam" id="2.170.270.10:FF:000001">
    <property type="entry name" value="Putative histone-lysine N-methyltransferase EZH2"/>
    <property type="match status" value="1"/>
</dbReference>
<dbReference type="SMART" id="SM01114">
    <property type="entry name" value="CXC"/>
    <property type="match status" value="1"/>
</dbReference>
<dbReference type="Pfam" id="PF18118">
    <property type="entry name" value="PRC2_HTH_1"/>
    <property type="match status" value="1"/>
</dbReference>
<evidence type="ECO:0000256" key="6">
    <source>
        <dbReference type="ARBA" id="ARBA00022853"/>
    </source>
</evidence>
<proteinExistence type="predicted"/>
<dbReference type="InterPro" id="IPR048358">
    <property type="entry name" value="EZH1/2_MCSS"/>
</dbReference>
<evidence type="ECO:0000256" key="1">
    <source>
        <dbReference type="ARBA" id="ARBA00004123"/>
    </source>
</evidence>
<accession>A0A0P4WDS5</accession>
<evidence type="ECO:0000256" key="10">
    <source>
        <dbReference type="ARBA" id="ARBA00048568"/>
    </source>
</evidence>
<organism evidence="14">
    <name type="scientific">Scylla olivacea</name>
    <name type="common">Orange mud crab</name>
    <name type="synonym">Cancer olivacea</name>
    <dbReference type="NCBI Taxonomy" id="85551"/>
    <lineage>
        <taxon>Eukaryota</taxon>
        <taxon>Metazoa</taxon>
        <taxon>Ecdysozoa</taxon>
        <taxon>Arthropoda</taxon>
        <taxon>Crustacea</taxon>
        <taxon>Multicrustacea</taxon>
        <taxon>Malacostraca</taxon>
        <taxon>Eumalacostraca</taxon>
        <taxon>Eucarida</taxon>
        <taxon>Decapoda</taxon>
        <taxon>Pleocyemata</taxon>
        <taxon>Brachyura</taxon>
        <taxon>Eubrachyura</taxon>
        <taxon>Portunoidea</taxon>
        <taxon>Portunidae</taxon>
        <taxon>Portuninae</taxon>
        <taxon>Scylla</taxon>
    </lineage>
</organism>
<keyword evidence="5" id="KW-0949">S-adenosyl-L-methionine</keyword>
<dbReference type="GO" id="GO:0031507">
    <property type="term" value="P:heterochromatin formation"/>
    <property type="evidence" value="ECO:0007669"/>
    <property type="project" value="TreeGrafter"/>
</dbReference>
<dbReference type="SUPFAM" id="SSF82199">
    <property type="entry name" value="SET domain"/>
    <property type="match status" value="1"/>
</dbReference>
<dbReference type="InterPro" id="IPR026489">
    <property type="entry name" value="CXC_dom"/>
</dbReference>
<dbReference type="PANTHER" id="PTHR45747">
    <property type="entry name" value="HISTONE-LYSINE N-METHYLTRANSFERASE E(Z)"/>
    <property type="match status" value="1"/>
</dbReference>
<evidence type="ECO:0000259" key="13">
    <source>
        <dbReference type="PROSITE" id="PS51633"/>
    </source>
</evidence>
<dbReference type="PROSITE" id="PS50280">
    <property type="entry name" value="SET"/>
    <property type="match status" value="1"/>
</dbReference>
<dbReference type="Pfam" id="PF00856">
    <property type="entry name" value="SET"/>
    <property type="match status" value="1"/>
</dbReference>
<feature type="domain" description="CXC" evidence="13">
    <location>
        <begin position="560"/>
        <end position="661"/>
    </location>
</feature>
<dbReference type="InterPro" id="IPR045318">
    <property type="entry name" value="EZH1/2-like"/>
</dbReference>
<evidence type="ECO:0000256" key="7">
    <source>
        <dbReference type="ARBA" id="ARBA00023015"/>
    </source>
</evidence>
<dbReference type="InterPro" id="IPR041343">
    <property type="entry name" value="PRC2_HTH_1"/>
</dbReference>
<evidence type="ECO:0000313" key="14">
    <source>
        <dbReference type="EMBL" id="JAI66860.1"/>
    </source>
</evidence>
<dbReference type="GO" id="GO:0003682">
    <property type="term" value="F:chromatin binding"/>
    <property type="evidence" value="ECO:0007669"/>
    <property type="project" value="TreeGrafter"/>
</dbReference>
<evidence type="ECO:0000256" key="9">
    <source>
        <dbReference type="ARBA" id="ARBA00023242"/>
    </source>
</evidence>
<dbReference type="GO" id="GO:0032259">
    <property type="term" value="P:methylation"/>
    <property type="evidence" value="ECO:0007669"/>
    <property type="project" value="UniProtKB-KW"/>
</dbReference>
<protein>
    <recommendedName>
        <fullName evidence="2">[histone H3]-lysine(27) N-trimethyltransferase</fullName>
        <ecNumber evidence="2">2.1.1.356</ecNumber>
    </recommendedName>
</protein>
<dbReference type="PROSITE" id="PS51633">
    <property type="entry name" value="CXC"/>
    <property type="match status" value="1"/>
</dbReference>
<dbReference type="InterPro" id="IPR046341">
    <property type="entry name" value="SET_dom_sf"/>
</dbReference>
<dbReference type="PANTHER" id="PTHR45747:SF4">
    <property type="entry name" value="HISTONE-LYSINE N-METHYLTRANSFERASE E(Z)"/>
    <property type="match status" value="1"/>
</dbReference>
<evidence type="ECO:0000256" key="8">
    <source>
        <dbReference type="ARBA" id="ARBA00023163"/>
    </source>
</evidence>
<dbReference type="InterPro" id="IPR044439">
    <property type="entry name" value="EZH2_SET"/>
</dbReference>
<name>A0A0P4WDS5_SCYOL</name>
<keyword evidence="7" id="KW-0805">Transcription regulation</keyword>
<dbReference type="SMART" id="SM00317">
    <property type="entry name" value="SET"/>
    <property type="match status" value="1"/>
</dbReference>
<sequence>MVGMRGKVLAEWKKRVKSEYTRLRSLKRFKRADEIKAAWNDNRSKLNELLEQEDQTVIGMGPVWVCSVEAPAHQAVMRRTHVTSSCGEPLSIPIKTINAVNPIPTMYTWAPLQQNFMVEDETVLHNIPYMGDEVLDQDGKFIEELIRNYDGKVHGDRETGFIDDEIFVELVDTLVQQYQMKEIAKDKTEKRIVVRKEPKTKDKEDEDEEDEEEEQEEEEDDEEDSIANREDDYWEGSSNSGSKDFPCFAIFQAVSALFPDKGSADELKEKYIELTDPTALPPECTPNIDGPNAESVPQEQTMHSFHTLFCRRCFKYDCFLHRLATSHPRPHGGKRKSPELRPLSEPCSPYCYLHLPDAKEKMAFAASSLSSEKLRDENESSNEGKPRKIRKHASVDSGNEASSEDSNDSMRMNSRKLEKTLPCVDFDCKTSVLVNGNGTLGSVHNKRLLGGDGDIVRTNNKYVYTKPVSPDSLVEKLMDTTDPCNLGTWLGSEASMFRVLHKVFLNNYCAIAQAILTKTCQQVYYFAQKEATDLPADASIKDNTPPRKKKKKHRLWSMHCRKIQLKKDSSSNHVYNYSPCDHPNQPCDQNCACVMTQNFCEKFCNCSPDCQNRFPGCRCKASCNTKQCPCFLAVRECDPDLCVTCGAHEFSINKITCKNVSVQRGLHKHLLMAPSDVAGWGIYLKGSAQKNEFISEYCGEIISQDEADRRGKVYDKYMCSFLFNLNNDFVVDATRKGNKIRFANHSINPNCYAKVMMVNGDHRIGIFAKRHIQSGEELFFDYRYDMNLSKV</sequence>
<dbReference type="EMBL" id="GDRN01045453">
    <property type="protein sequence ID" value="JAI66860.1"/>
    <property type="molecule type" value="Transcribed_RNA"/>
</dbReference>
<dbReference type="GO" id="GO:0140951">
    <property type="term" value="F:histone H3K27 trimethyltransferase activity"/>
    <property type="evidence" value="ECO:0007669"/>
    <property type="project" value="UniProtKB-EC"/>
</dbReference>
<feature type="domain" description="SET" evidence="12">
    <location>
        <begin position="668"/>
        <end position="783"/>
    </location>
</feature>
<dbReference type="CDD" id="cd19218">
    <property type="entry name" value="SET_EZH2"/>
    <property type="match status" value="1"/>
</dbReference>
<keyword evidence="4" id="KW-0808">Transferase</keyword>
<dbReference type="Pfam" id="PF18264">
    <property type="entry name" value="preSET_CXC"/>
    <property type="match status" value="1"/>
</dbReference>
<dbReference type="InterPro" id="IPR041355">
    <property type="entry name" value="Pre-SET_CXC"/>
</dbReference>
<dbReference type="EC" id="2.1.1.356" evidence="2"/>
<keyword evidence="6" id="KW-0156">Chromatin regulator</keyword>
<evidence type="ECO:0000256" key="4">
    <source>
        <dbReference type="ARBA" id="ARBA00022679"/>
    </source>
</evidence>
<dbReference type="AlphaFoldDB" id="A0A0P4WDS5"/>
<feature type="region of interest" description="Disordered" evidence="11">
    <location>
        <begin position="198"/>
        <end position="240"/>
    </location>
</feature>
<evidence type="ECO:0000256" key="5">
    <source>
        <dbReference type="ARBA" id="ARBA00022691"/>
    </source>
</evidence>
<evidence type="ECO:0000259" key="12">
    <source>
        <dbReference type="PROSITE" id="PS50280"/>
    </source>
</evidence>
<feature type="compositionally biased region" description="Acidic residues" evidence="11">
    <location>
        <begin position="204"/>
        <end position="225"/>
    </location>
</feature>
<evidence type="ECO:0000256" key="3">
    <source>
        <dbReference type="ARBA" id="ARBA00022603"/>
    </source>
</evidence>
<keyword evidence="9" id="KW-0539">Nucleus</keyword>
<reference evidence="14" key="1">
    <citation type="submission" date="2015-09" db="EMBL/GenBank/DDBJ databases">
        <title>Scylla olivacea transcriptome.</title>
        <authorList>
            <person name="Ikhwanuddin M."/>
        </authorList>
    </citation>
    <scope>NUCLEOTIDE SEQUENCE</scope>
</reference>
<keyword evidence="8" id="KW-0804">Transcription</keyword>